<dbReference type="Proteomes" id="UP000298264">
    <property type="component" value="Unassembled WGS sequence"/>
</dbReference>
<keyword evidence="1" id="KW-0732">Signal</keyword>
<evidence type="ECO:0000313" key="2">
    <source>
        <dbReference type="EMBL" id="TGN14635.1"/>
    </source>
</evidence>
<protein>
    <recommendedName>
        <fullName evidence="4">Porin family protein</fullName>
    </recommendedName>
</protein>
<dbReference type="InterPro" id="IPR058232">
    <property type="entry name" value="Lsa36-like"/>
</dbReference>
<evidence type="ECO:0008006" key="4">
    <source>
        <dbReference type="Google" id="ProtNLM"/>
    </source>
</evidence>
<reference evidence="2" key="1">
    <citation type="journal article" date="2019" name="PLoS Negl. Trop. Dis.">
        <title>Revisiting the worldwide diversity of Leptospira species in the environment.</title>
        <authorList>
            <person name="Vincent A.T."/>
            <person name="Schiettekatte O."/>
            <person name="Bourhy P."/>
            <person name="Veyrier F.J."/>
            <person name="Picardeau M."/>
        </authorList>
    </citation>
    <scope>NUCLEOTIDE SEQUENCE [LARGE SCALE GENOMIC DNA]</scope>
    <source>
        <strain evidence="2">201400974</strain>
    </source>
</reference>
<dbReference type="EMBL" id="RQHV01000002">
    <property type="protein sequence ID" value="TGN14635.1"/>
    <property type="molecule type" value="Genomic_DNA"/>
</dbReference>
<accession>A0A4R9LUP2</accession>
<comment type="caution">
    <text evidence="2">The sequence shown here is derived from an EMBL/GenBank/DDBJ whole genome shotgun (WGS) entry which is preliminary data.</text>
</comment>
<evidence type="ECO:0000256" key="1">
    <source>
        <dbReference type="SAM" id="SignalP"/>
    </source>
</evidence>
<feature type="signal peptide" evidence="1">
    <location>
        <begin position="1"/>
        <end position="23"/>
    </location>
</feature>
<organism evidence="2 3">
    <name type="scientific">Leptospira ilyithenensis</name>
    <dbReference type="NCBI Taxonomy" id="2484901"/>
    <lineage>
        <taxon>Bacteria</taxon>
        <taxon>Pseudomonadati</taxon>
        <taxon>Spirochaetota</taxon>
        <taxon>Spirochaetia</taxon>
        <taxon>Leptospirales</taxon>
        <taxon>Leptospiraceae</taxon>
        <taxon>Leptospira</taxon>
    </lineage>
</organism>
<dbReference type="OrthoDB" id="340992at2"/>
<keyword evidence="3" id="KW-1185">Reference proteome</keyword>
<proteinExistence type="predicted"/>
<evidence type="ECO:0000313" key="3">
    <source>
        <dbReference type="Proteomes" id="UP000298264"/>
    </source>
</evidence>
<dbReference type="NCBIfam" id="NF047512">
    <property type="entry name" value="LIC_11975_fam"/>
    <property type="match status" value="1"/>
</dbReference>
<dbReference type="RefSeq" id="WP_135762584.1">
    <property type="nucleotide sequence ID" value="NZ_RQHV01000002.1"/>
</dbReference>
<gene>
    <name evidence="2" type="ORF">EHS11_01205</name>
</gene>
<feature type="chain" id="PRO_5020693729" description="Porin family protein" evidence="1">
    <location>
        <begin position="24"/>
        <end position="375"/>
    </location>
</feature>
<name>A0A4R9LUP2_9LEPT</name>
<sequence>MKRTGFIFLIVFGIILKTQNLQAQFTCEGKSCAYLPSSLTSLTNDTYYRFQKEYLNEVMKTNTEAGFLANLGGSIVGTGHVRRFQVGVGVSAAGYKKDNITVGDTGLKLPELPNVGGSIIPSFNLDFNLGWILGFDDQHYMRRFSVYLHGVNSAISQKQLEGLSNNKNYEGRITIKSYGGMLRYQVFEKVGFLANVITWNGVNLGVGHHVMNENFSLSYLEGKAATIETNGVKGKWGGDTNFEYQTKVRTTHVDLRTGIGLFWFLNVIVGGGYSWNSGDSQISLSRTGPFLIQTASASIIDLPREYQNQISPALLSASDSGTLGLSAHGSGNSRRKIGYGIVGLEIDVFLFKIIAEGIYGGQDLYSGNLGVKVSF</sequence>
<dbReference type="AlphaFoldDB" id="A0A4R9LUP2"/>